<evidence type="ECO:0000259" key="1">
    <source>
        <dbReference type="PROSITE" id="PS51704"/>
    </source>
</evidence>
<comment type="caution">
    <text evidence="2">The sequence shown here is derived from an EMBL/GenBank/DDBJ whole genome shotgun (WGS) entry which is preliminary data.</text>
</comment>
<dbReference type="Pfam" id="PF03009">
    <property type="entry name" value="GDPD"/>
    <property type="match status" value="1"/>
</dbReference>
<dbReference type="EMBL" id="BAAANO010000020">
    <property type="protein sequence ID" value="GAA2010333.1"/>
    <property type="molecule type" value="Genomic_DNA"/>
</dbReference>
<proteinExistence type="predicted"/>
<sequence length="263" mass="28951">MNFTQYLASHHEGRRPGGDQKPWVIAHRGYSAAAPENTLAAVDAARAIGVDLIEIDLGLSGDGTPMVIHDQSIDRTTNLRGQVSLLSDEQLSLADAGAWLGDGFAGQRIPALRRLLEDVEDRGGTILLEFKDDWSPAAIARVSRDITETRMADRVLIQSFSVPTLTACRDVIPMVPRALLRMVPRPDDARLLEDLDAVAYNPSHRGFLTRRSVAEDIMNAGYGMFIWTVDDPQDWERLLGSGIHGIITNHPGRLQGYLAAKYD</sequence>
<accession>A0ABN2TI21</accession>
<dbReference type="RefSeq" id="WP_344309625.1">
    <property type="nucleotide sequence ID" value="NZ_BAAANO010000020.1"/>
</dbReference>
<keyword evidence="3" id="KW-1185">Reference proteome</keyword>
<gene>
    <name evidence="2" type="ORF">GCM10009755_21760</name>
</gene>
<dbReference type="InterPro" id="IPR030395">
    <property type="entry name" value="GP_PDE_dom"/>
</dbReference>
<dbReference type="SUPFAM" id="SSF51695">
    <property type="entry name" value="PLC-like phosphodiesterases"/>
    <property type="match status" value="1"/>
</dbReference>
<evidence type="ECO:0000313" key="3">
    <source>
        <dbReference type="Proteomes" id="UP001500755"/>
    </source>
</evidence>
<organism evidence="2 3">
    <name type="scientific">Brevibacterium samyangense</name>
    <dbReference type="NCBI Taxonomy" id="366888"/>
    <lineage>
        <taxon>Bacteria</taxon>
        <taxon>Bacillati</taxon>
        <taxon>Actinomycetota</taxon>
        <taxon>Actinomycetes</taxon>
        <taxon>Micrococcales</taxon>
        <taxon>Brevibacteriaceae</taxon>
        <taxon>Brevibacterium</taxon>
    </lineage>
</organism>
<dbReference type="PANTHER" id="PTHR46211:SF1">
    <property type="entry name" value="GLYCEROPHOSPHODIESTER PHOSPHODIESTERASE, CYTOPLASMIC"/>
    <property type="match status" value="1"/>
</dbReference>
<feature type="domain" description="GP-PDE" evidence="1">
    <location>
        <begin position="22"/>
        <end position="258"/>
    </location>
</feature>
<name>A0ABN2TI21_9MICO</name>
<reference evidence="2 3" key="1">
    <citation type="journal article" date="2019" name="Int. J. Syst. Evol. Microbiol.">
        <title>The Global Catalogue of Microorganisms (GCM) 10K type strain sequencing project: providing services to taxonomists for standard genome sequencing and annotation.</title>
        <authorList>
            <consortium name="The Broad Institute Genomics Platform"/>
            <consortium name="The Broad Institute Genome Sequencing Center for Infectious Disease"/>
            <person name="Wu L."/>
            <person name="Ma J."/>
        </authorList>
    </citation>
    <scope>NUCLEOTIDE SEQUENCE [LARGE SCALE GENOMIC DNA]</scope>
    <source>
        <strain evidence="2 3">JCM 14546</strain>
    </source>
</reference>
<evidence type="ECO:0000313" key="2">
    <source>
        <dbReference type="EMBL" id="GAA2010333.1"/>
    </source>
</evidence>
<dbReference type="Gene3D" id="3.20.20.190">
    <property type="entry name" value="Phosphatidylinositol (PI) phosphodiesterase"/>
    <property type="match status" value="1"/>
</dbReference>
<dbReference type="Proteomes" id="UP001500755">
    <property type="component" value="Unassembled WGS sequence"/>
</dbReference>
<dbReference type="InterPro" id="IPR017946">
    <property type="entry name" value="PLC-like_Pdiesterase_TIM-brl"/>
</dbReference>
<protein>
    <submittedName>
        <fullName evidence="2">Glycerophosphodiester phosphodiesterase family protein</fullName>
    </submittedName>
</protein>
<dbReference type="PROSITE" id="PS51704">
    <property type="entry name" value="GP_PDE"/>
    <property type="match status" value="1"/>
</dbReference>
<dbReference type="PANTHER" id="PTHR46211">
    <property type="entry name" value="GLYCEROPHOSPHORYL DIESTER PHOSPHODIESTERASE"/>
    <property type="match status" value="1"/>
</dbReference>